<dbReference type="Gene3D" id="2.40.50.100">
    <property type="match status" value="1"/>
</dbReference>
<dbReference type="Pfam" id="PF25973">
    <property type="entry name" value="BSH_CzcB"/>
    <property type="match status" value="1"/>
</dbReference>
<dbReference type="Gene3D" id="1.10.287.470">
    <property type="entry name" value="Helix hairpin bin"/>
    <property type="match status" value="1"/>
</dbReference>
<proteinExistence type="inferred from homology"/>
<dbReference type="Pfam" id="PF25989">
    <property type="entry name" value="YknX_C"/>
    <property type="match status" value="1"/>
</dbReference>
<feature type="domain" description="YknX-like C-terminal permuted SH3-like" evidence="4">
    <location>
        <begin position="281"/>
        <end position="348"/>
    </location>
</feature>
<protein>
    <submittedName>
        <fullName evidence="5">Hemolysin D</fullName>
    </submittedName>
</protein>
<evidence type="ECO:0000313" key="6">
    <source>
        <dbReference type="Proteomes" id="UP000623842"/>
    </source>
</evidence>
<evidence type="ECO:0000259" key="3">
    <source>
        <dbReference type="Pfam" id="PF25973"/>
    </source>
</evidence>
<feature type="domain" description="CzcB-like barrel-sandwich hybrid" evidence="3">
    <location>
        <begin position="62"/>
        <end position="198"/>
    </location>
</feature>
<name>A0A919BGT2_9GAMM</name>
<dbReference type="PANTHER" id="PTHR30469:SF18">
    <property type="entry name" value="RESISTANCE-NODULATION-CELL DIVISION (RND) EFFLUX MEMBRANE FUSION PROTEIN-RELATED"/>
    <property type="match status" value="1"/>
</dbReference>
<evidence type="ECO:0000259" key="4">
    <source>
        <dbReference type="Pfam" id="PF25989"/>
    </source>
</evidence>
<dbReference type="InterPro" id="IPR006143">
    <property type="entry name" value="RND_pump_MFP"/>
</dbReference>
<dbReference type="InterPro" id="IPR058637">
    <property type="entry name" value="YknX-like_C"/>
</dbReference>
<dbReference type="PANTHER" id="PTHR30469">
    <property type="entry name" value="MULTIDRUG RESISTANCE PROTEIN MDTA"/>
    <property type="match status" value="1"/>
</dbReference>
<dbReference type="EMBL" id="BNCK01000003">
    <property type="protein sequence ID" value="GHF87918.1"/>
    <property type="molecule type" value="Genomic_DNA"/>
</dbReference>
<dbReference type="Proteomes" id="UP000623842">
    <property type="component" value="Unassembled WGS sequence"/>
</dbReference>
<reference evidence="5" key="2">
    <citation type="submission" date="2020-09" db="EMBL/GenBank/DDBJ databases">
        <authorList>
            <person name="Sun Q."/>
            <person name="Kim S."/>
        </authorList>
    </citation>
    <scope>NUCLEOTIDE SEQUENCE</scope>
    <source>
        <strain evidence="5">KCTC 42731</strain>
    </source>
</reference>
<organism evidence="5 6">
    <name type="scientific">Thalassotalea marina</name>
    <dbReference type="NCBI Taxonomy" id="1673741"/>
    <lineage>
        <taxon>Bacteria</taxon>
        <taxon>Pseudomonadati</taxon>
        <taxon>Pseudomonadota</taxon>
        <taxon>Gammaproteobacteria</taxon>
        <taxon>Alteromonadales</taxon>
        <taxon>Colwelliaceae</taxon>
        <taxon>Thalassotalea</taxon>
    </lineage>
</organism>
<comment type="similarity">
    <text evidence="1">Belongs to the membrane fusion protein (MFP) (TC 8.A.1) family.</text>
</comment>
<gene>
    <name evidence="5" type="ORF">GCM10017161_14470</name>
</gene>
<dbReference type="NCBIfam" id="TIGR01730">
    <property type="entry name" value="RND_mfp"/>
    <property type="match status" value="1"/>
</dbReference>
<dbReference type="GO" id="GO:1990281">
    <property type="term" value="C:efflux pump complex"/>
    <property type="evidence" value="ECO:0007669"/>
    <property type="project" value="TreeGrafter"/>
</dbReference>
<comment type="caution">
    <text evidence="5">The sequence shown here is derived from an EMBL/GenBank/DDBJ whole genome shotgun (WGS) entry which is preliminary data.</text>
</comment>
<dbReference type="Gene3D" id="2.40.420.20">
    <property type="match status" value="1"/>
</dbReference>
<dbReference type="InterPro" id="IPR058647">
    <property type="entry name" value="BSH_CzcB-like"/>
</dbReference>
<feature type="coiled-coil region" evidence="2">
    <location>
        <begin position="134"/>
        <end position="164"/>
    </location>
</feature>
<evidence type="ECO:0000256" key="2">
    <source>
        <dbReference type="SAM" id="Coils"/>
    </source>
</evidence>
<evidence type="ECO:0000313" key="5">
    <source>
        <dbReference type="EMBL" id="GHF87918.1"/>
    </source>
</evidence>
<keyword evidence="2" id="KW-0175">Coiled coil</keyword>
<dbReference type="GO" id="GO:0015562">
    <property type="term" value="F:efflux transmembrane transporter activity"/>
    <property type="evidence" value="ECO:0007669"/>
    <property type="project" value="TreeGrafter"/>
</dbReference>
<keyword evidence="6" id="KW-1185">Reference proteome</keyword>
<accession>A0A919BGT2</accession>
<dbReference type="RefSeq" id="WP_189768738.1">
    <property type="nucleotide sequence ID" value="NZ_BNCK01000003.1"/>
</dbReference>
<dbReference type="Gene3D" id="2.40.30.170">
    <property type="match status" value="1"/>
</dbReference>
<sequence length="366" mass="39677">MKNFHQQFIATVAVCLSFAFFVPHSDARQGFPANVNVTEVKETQLSPVAWVTGTVVSRNNSQIAAEVSGRLIMLADLGAHVEKGQVIAKLDPQPLTLQLHEAQANTESAKATAAFQESEVKRKKALVDKKLIAEQSLEETISSYQRAKANLAAEQAKLAQIKQDLAYTELKAPFEGIVAQRLRNQGEFVNNGNAIIRLVETANVEASLFAPLTAYRFLQQSDDLLIKSPLGENRAPIKTIIPVADTRSHLMEVRLDMSAIDWPIGLDIKAAVANGASKQVTAVPRDALVLRRNATSIFIIDAENKAKQIPVTIGISEGQLVEVQGDVRPGQLVVIRGAERLQPGQAVNIKQNNQALVSGSDSAGNR</sequence>
<evidence type="ECO:0000256" key="1">
    <source>
        <dbReference type="ARBA" id="ARBA00009477"/>
    </source>
</evidence>
<dbReference type="SUPFAM" id="SSF111369">
    <property type="entry name" value="HlyD-like secretion proteins"/>
    <property type="match status" value="1"/>
</dbReference>
<dbReference type="AlphaFoldDB" id="A0A919BGT2"/>
<reference evidence="5" key="1">
    <citation type="journal article" date="2014" name="Int. J. Syst. Evol. Microbiol.">
        <title>Complete genome sequence of Corynebacterium casei LMG S-19264T (=DSM 44701T), isolated from a smear-ripened cheese.</title>
        <authorList>
            <consortium name="US DOE Joint Genome Institute (JGI-PGF)"/>
            <person name="Walter F."/>
            <person name="Albersmeier A."/>
            <person name="Kalinowski J."/>
            <person name="Ruckert C."/>
        </authorList>
    </citation>
    <scope>NUCLEOTIDE SEQUENCE</scope>
    <source>
        <strain evidence="5">KCTC 42731</strain>
    </source>
</reference>